<comment type="caution">
    <text evidence="1">The sequence shown here is derived from an EMBL/GenBank/DDBJ whole genome shotgun (WGS) entry which is preliminary data.</text>
</comment>
<protein>
    <submittedName>
        <fullName evidence="1">Uncharacterized protein</fullName>
    </submittedName>
</protein>
<evidence type="ECO:0000313" key="1">
    <source>
        <dbReference type="EMBL" id="OMP66133.1"/>
    </source>
</evidence>
<proteinExistence type="predicted"/>
<dbReference type="RefSeq" id="WP_076767369.1">
    <property type="nucleotide sequence ID" value="NZ_MSFI01000025.1"/>
</dbReference>
<keyword evidence="2" id="KW-1185">Reference proteome</keyword>
<dbReference type="STRING" id="1714355.BTO28_14100"/>
<sequence length="67" mass="7426">MFVVKLYDEAAAVIHIGRFDDVNEAQSGAKKGLRYSKTAVVYEGETPVFLYNNESYPNGFELGVGSY</sequence>
<dbReference type="Proteomes" id="UP000188613">
    <property type="component" value="Unassembled WGS sequence"/>
</dbReference>
<dbReference type="AlphaFoldDB" id="A0A1V2A572"/>
<name>A0A1V2A572_9BACI</name>
<accession>A0A1V2A572</accession>
<dbReference type="EMBL" id="MSFI01000025">
    <property type="protein sequence ID" value="OMP66133.1"/>
    <property type="molecule type" value="Genomic_DNA"/>
</dbReference>
<reference evidence="1 2" key="1">
    <citation type="submission" date="2016-12" db="EMBL/GenBank/DDBJ databases">
        <title>Domibacillus sp. SAB 38T whole genome sequencing.</title>
        <authorList>
            <person name="Verma A."/>
            <person name="Ojha A.K."/>
            <person name="Krishnamurthi S."/>
        </authorList>
    </citation>
    <scope>NUCLEOTIDE SEQUENCE [LARGE SCALE GENOMIC DNA]</scope>
    <source>
        <strain evidence="1 2">SAB 38</strain>
    </source>
</reference>
<evidence type="ECO:0000313" key="2">
    <source>
        <dbReference type="Proteomes" id="UP000188613"/>
    </source>
</evidence>
<gene>
    <name evidence="1" type="ORF">BTO28_14100</name>
</gene>
<dbReference type="OrthoDB" id="2900451at2"/>
<organism evidence="1 2">
    <name type="scientific">Domibacillus epiphyticus</name>
    <dbReference type="NCBI Taxonomy" id="1714355"/>
    <lineage>
        <taxon>Bacteria</taxon>
        <taxon>Bacillati</taxon>
        <taxon>Bacillota</taxon>
        <taxon>Bacilli</taxon>
        <taxon>Bacillales</taxon>
        <taxon>Bacillaceae</taxon>
        <taxon>Domibacillus</taxon>
    </lineage>
</organism>